<dbReference type="OrthoDB" id="9806180at2"/>
<evidence type="ECO:0000256" key="1">
    <source>
        <dbReference type="ARBA" id="ARBA00022801"/>
    </source>
</evidence>
<dbReference type="Pfam" id="PF07859">
    <property type="entry name" value="Abhydrolase_3"/>
    <property type="match status" value="1"/>
</dbReference>
<dbReference type="GO" id="GO:0016787">
    <property type="term" value="F:hydrolase activity"/>
    <property type="evidence" value="ECO:0007669"/>
    <property type="project" value="UniProtKB-KW"/>
</dbReference>
<accession>A0A6I4T028</accession>
<evidence type="ECO:0000313" key="4">
    <source>
        <dbReference type="Proteomes" id="UP000433652"/>
    </source>
</evidence>
<proteinExistence type="predicted"/>
<dbReference type="InterPro" id="IPR013094">
    <property type="entry name" value="AB_hydrolase_3"/>
</dbReference>
<dbReference type="EMBL" id="WTYM01000042">
    <property type="protein sequence ID" value="MXO59952.1"/>
    <property type="molecule type" value="Genomic_DNA"/>
</dbReference>
<dbReference type="PANTHER" id="PTHR48081">
    <property type="entry name" value="AB HYDROLASE SUPERFAMILY PROTEIN C4A8.06C"/>
    <property type="match status" value="1"/>
</dbReference>
<organism evidence="3 4">
    <name type="scientific">Croceibacterium salegens</name>
    <dbReference type="NCBI Taxonomy" id="1737568"/>
    <lineage>
        <taxon>Bacteria</taxon>
        <taxon>Pseudomonadati</taxon>
        <taxon>Pseudomonadota</taxon>
        <taxon>Alphaproteobacteria</taxon>
        <taxon>Sphingomonadales</taxon>
        <taxon>Erythrobacteraceae</taxon>
        <taxon>Croceibacterium</taxon>
    </lineage>
</organism>
<name>A0A6I4T028_9SPHN</name>
<dbReference type="SUPFAM" id="SSF53474">
    <property type="entry name" value="alpha/beta-Hydrolases"/>
    <property type="match status" value="1"/>
</dbReference>
<sequence length="345" mass="36480">MRATATVLAGIATAPDLSVAAEPSAFDPVAYLDPELRAAARQMLSGGGLPLDANSLPAMRAQQAAGAEPPLTDVPVSQRTVVGTNGMPDVTVYVVNAAKGGARPGILHTHGGGHILGSAKSELRYLQNLARDLDCVLVTVEYRLAPETRYTGSIEDNYAALKWMHSSANELGLDATRIALLGESAGGTHAALLAITARDRGEVPVLFQCLVYPMLDDRTGSTRQLPPWIGAVLWTRDANRFGWRAFTGGEPGTLEIPAAAVPARVDNLAGLPPAWIGVGGADLFVEEDIEYAERLNDAAVPTELLVLPRAFHAFDRIVPDAGVSRRFTAAKMDALRRAFGKSADA</sequence>
<reference evidence="3 4" key="1">
    <citation type="submission" date="2019-12" db="EMBL/GenBank/DDBJ databases">
        <title>Genomic-based taxomic classification of the family Erythrobacteraceae.</title>
        <authorList>
            <person name="Xu L."/>
        </authorList>
    </citation>
    <scope>NUCLEOTIDE SEQUENCE [LARGE SCALE GENOMIC DNA]</scope>
    <source>
        <strain evidence="3 4">MCCC 1K01500</strain>
    </source>
</reference>
<dbReference type="PANTHER" id="PTHR48081:SF8">
    <property type="entry name" value="ALPHA_BETA HYDROLASE FOLD-3 DOMAIN-CONTAINING PROTEIN-RELATED"/>
    <property type="match status" value="1"/>
</dbReference>
<dbReference type="InterPro" id="IPR029058">
    <property type="entry name" value="AB_hydrolase_fold"/>
</dbReference>
<evidence type="ECO:0000259" key="2">
    <source>
        <dbReference type="Pfam" id="PF07859"/>
    </source>
</evidence>
<keyword evidence="1 3" id="KW-0378">Hydrolase</keyword>
<dbReference type="AlphaFoldDB" id="A0A6I4T028"/>
<keyword evidence="4" id="KW-1185">Reference proteome</keyword>
<evidence type="ECO:0000313" key="3">
    <source>
        <dbReference type="EMBL" id="MXO59952.1"/>
    </source>
</evidence>
<comment type="caution">
    <text evidence="3">The sequence shown here is derived from an EMBL/GenBank/DDBJ whole genome shotgun (WGS) entry which is preliminary data.</text>
</comment>
<dbReference type="InterPro" id="IPR050300">
    <property type="entry name" value="GDXG_lipolytic_enzyme"/>
</dbReference>
<protein>
    <submittedName>
        <fullName evidence="3">Alpha/beta hydrolase fold domain-containing protein</fullName>
    </submittedName>
</protein>
<dbReference type="Gene3D" id="3.40.50.1820">
    <property type="entry name" value="alpha/beta hydrolase"/>
    <property type="match status" value="1"/>
</dbReference>
<feature type="domain" description="Alpha/beta hydrolase fold-3" evidence="2">
    <location>
        <begin position="106"/>
        <end position="314"/>
    </location>
</feature>
<dbReference type="Proteomes" id="UP000433652">
    <property type="component" value="Unassembled WGS sequence"/>
</dbReference>
<gene>
    <name evidence="3" type="ORF">GRI89_10415</name>
</gene>